<keyword evidence="2" id="KW-1185">Reference proteome</keyword>
<gene>
    <name evidence="1" type="ORF">WDJ61_09575</name>
</gene>
<evidence type="ECO:0008006" key="3">
    <source>
        <dbReference type="Google" id="ProtNLM"/>
    </source>
</evidence>
<dbReference type="EMBL" id="CP147404">
    <property type="protein sequence ID" value="WXB91531.1"/>
    <property type="molecule type" value="Genomic_DNA"/>
</dbReference>
<evidence type="ECO:0000313" key="1">
    <source>
        <dbReference type="EMBL" id="WXB91531.1"/>
    </source>
</evidence>
<name>A0ABZ2N2B0_9BACI</name>
<protein>
    <recommendedName>
        <fullName evidence="3">WYL domain-containing protein</fullName>
    </recommendedName>
</protein>
<reference evidence="1 2" key="1">
    <citation type="submission" date="2024-02" db="EMBL/GenBank/DDBJ databases">
        <title>Seven novel Bacillus-like species.</title>
        <authorList>
            <person name="Liu G."/>
        </authorList>
    </citation>
    <scope>NUCLEOTIDE SEQUENCE [LARGE SCALE GENOMIC DNA]</scope>
    <source>
        <strain evidence="1 2">FJAT-52991</strain>
    </source>
</reference>
<sequence length="72" mass="8823">MKGLLLNSKENRVPLRMFYMNDRNKITERIITVIDFNDELIRAYCHWRKQPRTFKRQNILSVGFIRQRRRGA</sequence>
<accession>A0ABZ2N2B0</accession>
<evidence type="ECO:0000313" key="2">
    <source>
        <dbReference type="Proteomes" id="UP001387364"/>
    </source>
</evidence>
<organism evidence="1 2">
    <name type="scientific">Bacillus kandeliae</name>
    <dbReference type="NCBI Taxonomy" id="3129297"/>
    <lineage>
        <taxon>Bacteria</taxon>
        <taxon>Bacillati</taxon>
        <taxon>Bacillota</taxon>
        <taxon>Bacilli</taxon>
        <taxon>Bacillales</taxon>
        <taxon>Bacillaceae</taxon>
        <taxon>Bacillus</taxon>
    </lineage>
</organism>
<proteinExistence type="predicted"/>
<dbReference type="Proteomes" id="UP001387364">
    <property type="component" value="Chromosome"/>
</dbReference>
<dbReference type="RefSeq" id="WP_338749108.1">
    <property type="nucleotide sequence ID" value="NZ_CP147404.1"/>
</dbReference>